<dbReference type="KEGG" id="vg:11541219"/>
<evidence type="ECO:0000313" key="2">
    <source>
        <dbReference type="Proteomes" id="UP000005433"/>
    </source>
</evidence>
<dbReference type="GeneID" id="11541219"/>
<accession>G9FHQ4</accession>
<protein>
    <submittedName>
        <fullName evidence="1">Uncharacterized protein</fullName>
    </submittedName>
</protein>
<proteinExistence type="predicted"/>
<sequence>MIVSIITGVFLTIQAGLGLGGEVSAPMTWADAPEAMIEAGYALPGDDNGDGIIDEDESGWECEVMGNRICGPVPECEDWTYVLLDTGSLVHAPRVDPSLPIC</sequence>
<evidence type="ECO:0000313" key="1">
    <source>
        <dbReference type="EMBL" id="AEV52142.1"/>
    </source>
</evidence>
<organism evidence="1 2">
    <name type="scientific">Rhodococcus phage RGL3</name>
    <dbReference type="NCBI Taxonomy" id="2922221"/>
    <lineage>
        <taxon>Viruses</taxon>
        <taxon>Duplodnaviria</taxon>
        <taxon>Heunggongvirae</taxon>
        <taxon>Uroviricota</taxon>
        <taxon>Caudoviricetes</taxon>
        <taxon>Rerduovirus</taxon>
        <taxon>Rerduovirus RGL3</taxon>
    </lineage>
</organism>
<dbReference type="EMBL" id="JN116826">
    <property type="protein sequence ID" value="AEV52142.1"/>
    <property type="molecule type" value="Genomic_DNA"/>
</dbReference>
<reference evidence="1 2" key="1">
    <citation type="journal article" date="2013" name="Arch. Virol.">
        <title>Characterization and whole genome sequences of the Rhodococcus bacteriophages RGL3 and RER2.</title>
        <authorList>
            <person name="Petrovski S."/>
            <person name="Seviour R.J."/>
            <person name="Tillett D."/>
        </authorList>
    </citation>
    <scope>NUCLEOTIDE SEQUENCE [LARGE SCALE GENOMIC DNA]</scope>
</reference>
<keyword evidence="2" id="KW-1185">Reference proteome</keyword>
<dbReference type="RefSeq" id="YP_005087020.1">
    <property type="nucleotide sequence ID" value="NC_016650.1"/>
</dbReference>
<dbReference type="Proteomes" id="UP000005433">
    <property type="component" value="Segment"/>
</dbReference>
<name>G9FHQ4_9CAUD</name>